<keyword evidence="3" id="KW-0732">Signal</keyword>
<dbReference type="STRING" id="54.SAMN02745121_00660"/>
<accession>A0A1I1TNG3</accession>
<sequence length="224" mass="23489">MSTTSETPGCQRPRAAGWRRALVGALVFALARPAAAAPGAPSEAPATVDAALAAGDLGTARALAEKAREADPSADNWRREAEVCQRLADYACARAAWKGHLAALPKGADREAAEAQLAALEDMSRGTVADEAPSTHRAALDKARADKEAGLRPKPAVAEGPKPAPVKRERIVKKWYFWVTTIAIAAAAGAITGIAIQAARDERADDLDEGARLRVQPEGLGLRF</sequence>
<organism evidence="4 5">
    <name type="scientific">Nannocystis exedens</name>
    <dbReference type="NCBI Taxonomy" id="54"/>
    <lineage>
        <taxon>Bacteria</taxon>
        <taxon>Pseudomonadati</taxon>
        <taxon>Myxococcota</taxon>
        <taxon>Polyangia</taxon>
        <taxon>Nannocystales</taxon>
        <taxon>Nannocystaceae</taxon>
        <taxon>Nannocystis</taxon>
    </lineage>
</organism>
<name>A0A1I1TNG3_9BACT</name>
<evidence type="ECO:0000313" key="5">
    <source>
        <dbReference type="Proteomes" id="UP000199400"/>
    </source>
</evidence>
<evidence type="ECO:0000313" key="4">
    <source>
        <dbReference type="EMBL" id="SFD57020.1"/>
    </source>
</evidence>
<proteinExistence type="predicted"/>
<feature type="signal peptide" evidence="3">
    <location>
        <begin position="1"/>
        <end position="36"/>
    </location>
</feature>
<feature type="chain" id="PRO_5011664031" description="Tetratricopeptide repeat-containing protein" evidence="3">
    <location>
        <begin position="37"/>
        <end position="224"/>
    </location>
</feature>
<reference evidence="5" key="1">
    <citation type="submission" date="2016-10" db="EMBL/GenBank/DDBJ databases">
        <authorList>
            <person name="Varghese N."/>
            <person name="Submissions S."/>
        </authorList>
    </citation>
    <scope>NUCLEOTIDE SEQUENCE [LARGE SCALE GENOMIC DNA]</scope>
    <source>
        <strain evidence="5">ATCC 25963</strain>
    </source>
</reference>
<dbReference type="AlphaFoldDB" id="A0A1I1TNG3"/>
<feature type="transmembrane region" description="Helical" evidence="2">
    <location>
        <begin position="175"/>
        <end position="196"/>
    </location>
</feature>
<evidence type="ECO:0008006" key="6">
    <source>
        <dbReference type="Google" id="ProtNLM"/>
    </source>
</evidence>
<evidence type="ECO:0000256" key="1">
    <source>
        <dbReference type="SAM" id="MobiDB-lite"/>
    </source>
</evidence>
<dbReference type="RefSeq" id="WP_143140189.1">
    <property type="nucleotide sequence ID" value="NZ_FOMX01000002.1"/>
</dbReference>
<gene>
    <name evidence="4" type="ORF">SAMN02745121_00660</name>
</gene>
<feature type="region of interest" description="Disordered" evidence="1">
    <location>
        <begin position="126"/>
        <end position="163"/>
    </location>
</feature>
<keyword evidence="2" id="KW-1133">Transmembrane helix</keyword>
<keyword evidence="2" id="KW-0812">Transmembrane</keyword>
<keyword evidence="2" id="KW-0472">Membrane</keyword>
<feature type="compositionally biased region" description="Basic and acidic residues" evidence="1">
    <location>
        <begin position="138"/>
        <end position="151"/>
    </location>
</feature>
<dbReference type="EMBL" id="FOMX01000002">
    <property type="protein sequence ID" value="SFD57020.1"/>
    <property type="molecule type" value="Genomic_DNA"/>
</dbReference>
<evidence type="ECO:0000256" key="3">
    <source>
        <dbReference type="SAM" id="SignalP"/>
    </source>
</evidence>
<protein>
    <recommendedName>
        <fullName evidence="6">Tetratricopeptide repeat-containing protein</fullName>
    </recommendedName>
</protein>
<evidence type="ECO:0000256" key="2">
    <source>
        <dbReference type="SAM" id="Phobius"/>
    </source>
</evidence>
<dbReference type="Proteomes" id="UP000199400">
    <property type="component" value="Unassembled WGS sequence"/>
</dbReference>
<keyword evidence="5" id="KW-1185">Reference proteome</keyword>